<sequence length="108" mass="11469">MNIVGESQGGVMSRWYLKNDGSAAEADHEITFGAANHGDTPPGIDYTIVGTGYNEITAPYDLTFPRAGRDPAEHPDLVCTVNPSVPAGARRLRRGQACRGSLSGDPVR</sequence>
<name>A0A6G9Z2L1_9NOCA</name>
<dbReference type="Proteomes" id="UP000500953">
    <property type="component" value="Chromosome"/>
</dbReference>
<dbReference type="Gene3D" id="3.40.50.1820">
    <property type="entry name" value="alpha/beta hydrolase"/>
    <property type="match status" value="1"/>
</dbReference>
<dbReference type="InterPro" id="IPR029058">
    <property type="entry name" value="AB_hydrolase_fold"/>
</dbReference>
<organism evidence="1 2">
    <name type="scientific">Nocardia terpenica</name>
    <dbReference type="NCBI Taxonomy" id="455432"/>
    <lineage>
        <taxon>Bacteria</taxon>
        <taxon>Bacillati</taxon>
        <taxon>Actinomycetota</taxon>
        <taxon>Actinomycetes</taxon>
        <taxon>Mycobacteriales</taxon>
        <taxon>Nocardiaceae</taxon>
        <taxon>Nocardia</taxon>
    </lineage>
</organism>
<accession>A0A6G9Z2L1</accession>
<gene>
    <name evidence="1" type="ORF">F6W96_16745</name>
</gene>
<dbReference type="AlphaFoldDB" id="A0A6G9Z2L1"/>
<evidence type="ECO:0000313" key="2">
    <source>
        <dbReference type="Proteomes" id="UP000500953"/>
    </source>
</evidence>
<dbReference type="RefSeq" id="WP_167486977.1">
    <property type="nucleotide sequence ID" value="NZ_CP046173.1"/>
</dbReference>
<proteinExistence type="predicted"/>
<dbReference type="EMBL" id="CP046173">
    <property type="protein sequence ID" value="QIS19694.1"/>
    <property type="molecule type" value="Genomic_DNA"/>
</dbReference>
<reference evidence="1 2" key="1">
    <citation type="journal article" date="2019" name="ACS Chem. Biol.">
        <title>Identification and Mobilization of a Cryptic Antibiotic Biosynthesis Gene Locus from a Human-Pathogenic Nocardia Isolate.</title>
        <authorList>
            <person name="Herisse M."/>
            <person name="Ishida K."/>
            <person name="Porter J.L."/>
            <person name="Howden B."/>
            <person name="Hertweck C."/>
            <person name="Stinear T.P."/>
            <person name="Pidot S.J."/>
        </authorList>
    </citation>
    <scope>NUCLEOTIDE SEQUENCE [LARGE SCALE GENOMIC DNA]</scope>
    <source>
        <strain evidence="1 2">AUSMDU00012715</strain>
    </source>
</reference>
<evidence type="ECO:0000313" key="1">
    <source>
        <dbReference type="EMBL" id="QIS19694.1"/>
    </source>
</evidence>
<protein>
    <submittedName>
        <fullName evidence="1">Uncharacterized protein</fullName>
    </submittedName>
</protein>